<evidence type="ECO:0000313" key="2">
    <source>
        <dbReference type="Proteomes" id="UP000031523"/>
    </source>
</evidence>
<name>A0A0B5ER61_STRA4</name>
<sequence>MSEFAFGVDLTEGEMRRRAAVVEALGSDWDPVAVLEGERAAHDLLYSGLDAEQQKTYELLVAAGVLEDRQARP</sequence>
<dbReference type="InterPro" id="IPR045649">
    <property type="entry name" value="DUF6400"/>
</dbReference>
<evidence type="ECO:0000313" key="1">
    <source>
        <dbReference type="EMBL" id="AJE80632.1"/>
    </source>
</evidence>
<dbReference type="Pfam" id="PF19938">
    <property type="entry name" value="DUF6400"/>
    <property type="match status" value="1"/>
</dbReference>
<dbReference type="Proteomes" id="UP000031523">
    <property type="component" value="Chromosome"/>
</dbReference>
<gene>
    <name evidence="1" type="ORF">SLNWT_0256</name>
</gene>
<reference evidence="1 2" key="1">
    <citation type="submission" date="2015-01" db="EMBL/GenBank/DDBJ databases">
        <title>Enhanced salinomycin production by adjusting the supply of polyketide extender units in Streptomyce albus DSM 41398.</title>
        <authorList>
            <person name="Lu C."/>
        </authorList>
    </citation>
    <scope>NUCLEOTIDE SEQUENCE [LARGE SCALE GENOMIC DNA]</scope>
    <source>
        <strain evidence="2">ATCC 21838 / DSM 41398 / FERM P-419 / JCM 4703 / NBRC 107858</strain>
    </source>
</reference>
<accession>A0A0B5ER61</accession>
<protein>
    <submittedName>
        <fullName evidence="1">Uncharacterized protein</fullName>
    </submittedName>
</protein>
<organism evidence="1 2">
    <name type="scientific">Streptomyces albus (strain ATCC 21838 / DSM 41398 / FERM P-419 / JCM 4703 / NBRC 107858)</name>
    <dbReference type="NCBI Taxonomy" id="1081613"/>
    <lineage>
        <taxon>Bacteria</taxon>
        <taxon>Bacillati</taxon>
        <taxon>Actinomycetota</taxon>
        <taxon>Actinomycetes</taxon>
        <taxon>Kitasatosporales</taxon>
        <taxon>Streptomycetaceae</taxon>
        <taxon>Streptomyces</taxon>
    </lineage>
</organism>
<proteinExistence type="predicted"/>
<dbReference type="KEGG" id="sals:SLNWT_0256"/>
<keyword evidence="2" id="KW-1185">Reference proteome</keyword>
<dbReference type="AlphaFoldDB" id="A0A0B5ER61"/>
<dbReference type="EMBL" id="CP010519">
    <property type="protein sequence ID" value="AJE80632.1"/>
    <property type="molecule type" value="Genomic_DNA"/>
</dbReference>